<keyword evidence="18 19" id="KW-0472">Membrane</keyword>
<evidence type="ECO:0000256" key="9">
    <source>
        <dbReference type="ARBA" id="ARBA00022692"/>
    </source>
</evidence>
<dbReference type="InterPro" id="IPR009056">
    <property type="entry name" value="Cyt_c-like_dom"/>
</dbReference>
<dbReference type="PANTHER" id="PTHR33751">
    <property type="entry name" value="CBB3-TYPE CYTOCHROME C OXIDASE SUBUNIT FIXP"/>
    <property type="match status" value="1"/>
</dbReference>
<evidence type="ECO:0000256" key="5">
    <source>
        <dbReference type="ARBA" id="ARBA00022475"/>
    </source>
</evidence>
<keyword evidence="17 19" id="KW-0406">Ion transport</keyword>
<dbReference type="Pfam" id="PF00034">
    <property type="entry name" value="Cytochrom_C"/>
    <property type="match status" value="1"/>
</dbReference>
<proteinExistence type="inferred from homology"/>
<evidence type="ECO:0000256" key="14">
    <source>
        <dbReference type="ARBA" id="ARBA00022989"/>
    </source>
</evidence>
<evidence type="ECO:0000256" key="12">
    <source>
        <dbReference type="ARBA" id="ARBA00022781"/>
    </source>
</evidence>
<evidence type="ECO:0000256" key="3">
    <source>
        <dbReference type="ARBA" id="ARBA00006113"/>
    </source>
</evidence>
<dbReference type="InterPro" id="IPR032858">
    <property type="entry name" value="CcoP_N"/>
</dbReference>
<organism evidence="22 23">
    <name type="scientific">Paracoccus stylophorae</name>
    <dbReference type="NCBI Taxonomy" id="659350"/>
    <lineage>
        <taxon>Bacteria</taxon>
        <taxon>Pseudomonadati</taxon>
        <taxon>Pseudomonadota</taxon>
        <taxon>Alphaproteobacteria</taxon>
        <taxon>Rhodobacterales</taxon>
        <taxon>Paracoccaceae</taxon>
        <taxon>Paracoccus</taxon>
    </lineage>
</organism>
<keyword evidence="12 19" id="KW-0375">Hydrogen ion transport</keyword>
<keyword evidence="9 20" id="KW-0812">Transmembrane</keyword>
<evidence type="ECO:0000256" key="7">
    <source>
        <dbReference type="ARBA" id="ARBA00022617"/>
    </source>
</evidence>
<dbReference type="Gene3D" id="1.10.760.10">
    <property type="entry name" value="Cytochrome c-like domain"/>
    <property type="match status" value="2"/>
</dbReference>
<dbReference type="EMBL" id="CP067134">
    <property type="protein sequence ID" value="WCR12099.1"/>
    <property type="molecule type" value="Genomic_DNA"/>
</dbReference>
<evidence type="ECO:0000256" key="13">
    <source>
        <dbReference type="ARBA" id="ARBA00022982"/>
    </source>
</evidence>
<comment type="subcellular location">
    <subcellularLocation>
        <location evidence="1 19">Cell inner membrane</location>
    </subcellularLocation>
</comment>
<evidence type="ECO:0000256" key="8">
    <source>
        <dbReference type="ARBA" id="ARBA00022660"/>
    </source>
</evidence>
<keyword evidence="6 19" id="KW-0997">Cell inner membrane</keyword>
<keyword evidence="13 19" id="KW-0249">Electron transport</keyword>
<dbReference type="PIRSF" id="PIRSF000006">
    <property type="entry name" value="Cbb3-Cox_fixP"/>
    <property type="match status" value="1"/>
</dbReference>
<comment type="pathway">
    <text evidence="2 19">Energy metabolism; oxidative phosphorylation.</text>
</comment>
<evidence type="ECO:0000256" key="15">
    <source>
        <dbReference type="ARBA" id="ARBA00023002"/>
    </source>
</evidence>
<evidence type="ECO:0000256" key="4">
    <source>
        <dbReference type="ARBA" id="ARBA00022448"/>
    </source>
</evidence>
<feature type="domain" description="Cytochrome c" evidence="21">
    <location>
        <begin position="108"/>
        <end position="197"/>
    </location>
</feature>
<dbReference type="Pfam" id="PF13442">
    <property type="entry name" value="Cytochrome_CBB3"/>
    <property type="match status" value="1"/>
</dbReference>
<keyword evidence="5 19" id="KW-1003">Cell membrane</keyword>
<evidence type="ECO:0000256" key="17">
    <source>
        <dbReference type="ARBA" id="ARBA00023065"/>
    </source>
</evidence>
<accession>A0ABY7SYU7</accession>
<dbReference type="Gene3D" id="6.10.280.130">
    <property type="match status" value="1"/>
</dbReference>
<sequence>MSVKDRDPLTGHKTTGHEWNGITELNTRVPRSIWFFVIVTHLWALIVWILLPTWPLVTTYTKGILGVDQRQEVEEAVIAANQARSDWAQQIDELDAEQIMAEPALSARVRATGHQLFGDNCAGCHGRDAAGGPGFPSLIDDAWLWGGDTDTIMETLRVGINAPHPETRYAEMMAFGRNGILDREQIRVVADYVQSLSGAQVAPARLEQGAQIFADNCASCHGEDGTGSTDLGAPNLTDDFWIYGGDDQSLFTTIHDGRAGWMPAWEGRLTLTERKILAVYLQQLHQEARQ</sequence>
<dbReference type="NCBIfam" id="TIGR00782">
    <property type="entry name" value="ccoP"/>
    <property type="match status" value="1"/>
</dbReference>
<dbReference type="InterPro" id="IPR036909">
    <property type="entry name" value="Cyt_c-like_dom_sf"/>
</dbReference>
<gene>
    <name evidence="22" type="primary">ccoP</name>
    <name evidence="22" type="ORF">JHW45_07100</name>
</gene>
<keyword evidence="7 19" id="KW-0349">Heme</keyword>
<feature type="domain" description="Cytochrome c" evidence="21">
    <location>
        <begin position="204"/>
        <end position="285"/>
    </location>
</feature>
<evidence type="ECO:0000313" key="22">
    <source>
        <dbReference type="EMBL" id="WCR12099.1"/>
    </source>
</evidence>
<evidence type="ECO:0000256" key="11">
    <source>
        <dbReference type="ARBA" id="ARBA00022737"/>
    </source>
</evidence>
<dbReference type="SUPFAM" id="SSF46626">
    <property type="entry name" value="Cytochrome c"/>
    <property type="match status" value="2"/>
</dbReference>
<evidence type="ECO:0000256" key="10">
    <source>
        <dbReference type="ARBA" id="ARBA00022723"/>
    </source>
</evidence>
<evidence type="ECO:0000256" key="16">
    <source>
        <dbReference type="ARBA" id="ARBA00023004"/>
    </source>
</evidence>
<comment type="subunit">
    <text evidence="19">Component of the cbb3-type cytochrome c oxidase.</text>
</comment>
<evidence type="ECO:0000313" key="23">
    <source>
        <dbReference type="Proteomes" id="UP001218412"/>
    </source>
</evidence>
<dbReference type="RefSeq" id="WP_272860196.1">
    <property type="nucleotide sequence ID" value="NZ_CP067134.1"/>
</dbReference>
<name>A0ABY7SYU7_9RHOB</name>
<keyword evidence="16 19" id="KW-0408">Iron</keyword>
<keyword evidence="14 20" id="KW-1133">Transmembrane helix</keyword>
<feature type="transmembrane region" description="Helical" evidence="20">
    <location>
        <begin position="33"/>
        <end position="51"/>
    </location>
</feature>
<dbReference type="InterPro" id="IPR004678">
    <property type="entry name" value="Cyt_c_oxidase_cbb3_su3"/>
</dbReference>
<keyword evidence="8 19" id="KW-0679">Respiratory chain</keyword>
<dbReference type="InterPro" id="IPR038414">
    <property type="entry name" value="CcoP_N_sf"/>
</dbReference>
<keyword evidence="11" id="KW-0677">Repeat</keyword>
<evidence type="ECO:0000256" key="1">
    <source>
        <dbReference type="ARBA" id="ARBA00004533"/>
    </source>
</evidence>
<comment type="cofactor">
    <cofactor evidence="19">
        <name>heme c</name>
        <dbReference type="ChEBI" id="CHEBI:61717"/>
    </cofactor>
    <text evidence="19">Binds 2 heme C groups per subunit.</text>
</comment>
<dbReference type="Proteomes" id="UP001218412">
    <property type="component" value="Chromosome"/>
</dbReference>
<evidence type="ECO:0000256" key="19">
    <source>
        <dbReference type="PIRNR" id="PIRNR000006"/>
    </source>
</evidence>
<dbReference type="PANTHER" id="PTHR33751:SF1">
    <property type="entry name" value="CBB3-TYPE CYTOCHROME C OXIDASE SUBUNIT FIXP"/>
    <property type="match status" value="1"/>
</dbReference>
<reference evidence="22 23" key="1">
    <citation type="submission" date="2021-01" db="EMBL/GenBank/DDBJ databases">
        <title>Biogeographic distribution of Paracoccus.</title>
        <authorList>
            <person name="Hollensteiner J."/>
            <person name="Leineberger J."/>
            <person name="Brinkhoff T."/>
            <person name="Daniel R."/>
        </authorList>
    </citation>
    <scope>NUCLEOTIDE SEQUENCE [LARGE SCALE GENOMIC DNA]</scope>
    <source>
        <strain evidence="22 23">LMG25392</strain>
    </source>
</reference>
<evidence type="ECO:0000256" key="2">
    <source>
        <dbReference type="ARBA" id="ARBA00004673"/>
    </source>
</evidence>
<protein>
    <recommendedName>
        <fullName evidence="19">Cbb3-type cytochrome c oxidase subunit</fullName>
    </recommendedName>
</protein>
<dbReference type="Pfam" id="PF14715">
    <property type="entry name" value="FixP_N"/>
    <property type="match status" value="1"/>
</dbReference>
<comment type="similarity">
    <text evidence="3 19">Belongs to the CcoP / FixP family.</text>
</comment>
<evidence type="ECO:0000256" key="6">
    <source>
        <dbReference type="ARBA" id="ARBA00022519"/>
    </source>
</evidence>
<evidence type="ECO:0000256" key="18">
    <source>
        <dbReference type="ARBA" id="ARBA00023136"/>
    </source>
</evidence>
<dbReference type="InterPro" id="IPR050597">
    <property type="entry name" value="Cytochrome_c_Oxidase_Subunit"/>
</dbReference>
<evidence type="ECO:0000256" key="20">
    <source>
        <dbReference type="SAM" id="Phobius"/>
    </source>
</evidence>
<keyword evidence="4 19" id="KW-0813">Transport</keyword>
<keyword evidence="23" id="KW-1185">Reference proteome</keyword>
<keyword evidence="15 19" id="KW-0560">Oxidoreductase</keyword>
<comment type="function">
    <text evidence="19">C-type cytochrome. Part of the cbb3-type cytochrome c oxidase complex.</text>
</comment>
<dbReference type="PROSITE" id="PS51007">
    <property type="entry name" value="CYTC"/>
    <property type="match status" value="2"/>
</dbReference>
<evidence type="ECO:0000259" key="21">
    <source>
        <dbReference type="PROSITE" id="PS51007"/>
    </source>
</evidence>
<keyword evidence="10 19" id="KW-0479">Metal-binding</keyword>